<keyword evidence="1" id="KW-0812">Transmembrane</keyword>
<feature type="domain" description="Apiosidase-like catalytic" evidence="3">
    <location>
        <begin position="47"/>
        <end position="338"/>
    </location>
</feature>
<dbReference type="RefSeq" id="WP_090157239.1">
    <property type="nucleotide sequence ID" value="NZ_FNAN01000027.1"/>
</dbReference>
<dbReference type="InterPro" id="IPR025277">
    <property type="entry name" value="Apiosidase-like_cat_dom"/>
</dbReference>
<evidence type="ECO:0000313" key="5">
    <source>
        <dbReference type="Proteomes" id="UP000198748"/>
    </source>
</evidence>
<sequence length="436" mass="49409">MKIPKSLIDRSLYARLLAVVLIGCLLSMGFAFRKEDQAPAKFPLKISPNGRHITDNNGTPFLMVADVAWQMLRRLSYTEAVQYMDVRKSQSFNTFLVHLLPALPNQRNFNKVTPFLDNNNLTKPNKPYFDYLEKIVIAARERNLVVGIVVSRQSWNTVFDTQKEEAWKSYGTYVGKYFAKYSNIIWIVSEEEYQSASQFKAISEGIRAESDGQIVASLNTCSPTSVNDNSPNHSQLKFIIPDSTVTPAEYAALANWQKNSAEAALRPFLIANSEFPKELTDQSTMIRNQAYQSILSSAAGFCHMSTIKNFNPTWKVNITKDGAEYIHQLVKILKGIPWEYMQPDTPDLLIDSLDKADIGIVSLSNKKMAMLYLPTSRAVRLDLKHLEGSVFGAVWYSPRTGKRWNGKDLKLEEEAIVQPPELLPEWDWILLIGAKQ</sequence>
<gene>
    <name evidence="4" type="ORF">SAMN04487996_12745</name>
</gene>
<feature type="transmembrane region" description="Helical" evidence="1">
    <location>
        <begin position="12"/>
        <end position="32"/>
    </location>
</feature>
<keyword evidence="1" id="KW-1133">Transmembrane helix</keyword>
<dbReference type="Pfam" id="PF12904">
    <property type="entry name" value="Collagen_bind_2"/>
    <property type="match status" value="1"/>
</dbReference>
<reference evidence="5" key="1">
    <citation type="submission" date="2016-10" db="EMBL/GenBank/DDBJ databases">
        <authorList>
            <person name="Varghese N."/>
            <person name="Submissions S."/>
        </authorList>
    </citation>
    <scope>NUCLEOTIDE SEQUENCE [LARGE SCALE GENOMIC DNA]</scope>
    <source>
        <strain evidence="5">DSM 25329</strain>
    </source>
</reference>
<dbReference type="Proteomes" id="UP000198748">
    <property type="component" value="Unassembled WGS sequence"/>
</dbReference>
<dbReference type="STRING" id="659014.SAMN04487996_12745"/>
<proteinExistence type="predicted"/>
<evidence type="ECO:0000313" key="4">
    <source>
        <dbReference type="EMBL" id="SDH02812.1"/>
    </source>
</evidence>
<dbReference type="AlphaFoldDB" id="A0A1G7Z200"/>
<dbReference type="OrthoDB" id="59486at2"/>
<evidence type="ECO:0000259" key="3">
    <source>
        <dbReference type="Pfam" id="PF13204"/>
    </source>
</evidence>
<dbReference type="Pfam" id="PF13204">
    <property type="entry name" value="Apiosidase"/>
    <property type="match status" value="1"/>
</dbReference>
<organism evidence="4 5">
    <name type="scientific">Dyadobacter soli</name>
    <dbReference type="NCBI Taxonomy" id="659014"/>
    <lineage>
        <taxon>Bacteria</taxon>
        <taxon>Pseudomonadati</taxon>
        <taxon>Bacteroidota</taxon>
        <taxon>Cytophagia</taxon>
        <taxon>Cytophagales</taxon>
        <taxon>Spirosomataceae</taxon>
        <taxon>Dyadobacter</taxon>
    </lineage>
</organism>
<evidence type="ECO:0000259" key="2">
    <source>
        <dbReference type="Pfam" id="PF12904"/>
    </source>
</evidence>
<dbReference type="EMBL" id="FNAN01000027">
    <property type="protein sequence ID" value="SDH02812.1"/>
    <property type="molecule type" value="Genomic_DNA"/>
</dbReference>
<feature type="domain" description="Putative collagen-binding" evidence="2">
    <location>
        <begin position="349"/>
        <end position="432"/>
    </location>
</feature>
<keyword evidence="5" id="KW-1185">Reference proteome</keyword>
<dbReference type="Gene3D" id="3.20.20.80">
    <property type="entry name" value="Glycosidases"/>
    <property type="match status" value="1"/>
</dbReference>
<dbReference type="InterPro" id="IPR024749">
    <property type="entry name" value="Collagen-bd_put"/>
</dbReference>
<protein>
    <submittedName>
        <fullName evidence="4">Putative collagen-binding domain of a collagenase</fullName>
    </submittedName>
</protein>
<name>A0A1G7Z200_9BACT</name>
<dbReference type="PANTHER" id="PTHR37836:SF2">
    <property type="entry name" value="DUF4038 DOMAIN-CONTAINING PROTEIN"/>
    <property type="match status" value="1"/>
</dbReference>
<keyword evidence="1" id="KW-0472">Membrane</keyword>
<evidence type="ECO:0000256" key="1">
    <source>
        <dbReference type="SAM" id="Phobius"/>
    </source>
</evidence>
<accession>A0A1G7Z200</accession>
<dbReference type="PANTHER" id="PTHR37836">
    <property type="entry name" value="LMO1036 PROTEIN"/>
    <property type="match status" value="1"/>
</dbReference>